<keyword evidence="2 4" id="KW-0560">Oxidoreductase</keyword>
<dbReference type="GO" id="GO:0050570">
    <property type="term" value="F:4-hydroxythreonine-4-phosphate dehydrogenase activity"/>
    <property type="evidence" value="ECO:0007669"/>
    <property type="project" value="UniProtKB-EC"/>
</dbReference>
<dbReference type="FunCoup" id="M1YFM8">
    <property type="interactions" value="273"/>
</dbReference>
<keyword evidence="3" id="KW-0520">NAD</keyword>
<keyword evidence="1" id="KW-0479">Metal-binding</keyword>
<evidence type="ECO:0000256" key="3">
    <source>
        <dbReference type="ARBA" id="ARBA00023027"/>
    </source>
</evidence>
<evidence type="ECO:0000313" key="4">
    <source>
        <dbReference type="EMBL" id="CCQ89242.1"/>
    </source>
</evidence>
<dbReference type="EC" id="1.1.1.262" evidence="4"/>
<sequence>MLYSHSSYLKHTVLEGFIDLETRPLIAVTLGDPAGIGPEIIAKALPGRVLDFCRPLVIGDAASVERHLQQYNPAVTVHKVTCPKDARFEANQLDVLDCAHVPADLPMARPSAQSGRAAVEAIRKAVDLAVANEVHAITTAPINKEAIHLAGHLYPGHTEMLADFTRTEHVGLMLAGGNLRVVLATTHVPLEQVKALITKERVETILRVTHKWLTQIGIERPRIAVTGLNPHCGDGGVFGDEEATAIVPALDTLRAEGMDVTGPHSADALFGRIHKTPCDAVVTMYHDQGMIPIKMASMGSAVNITLGLPILRTSVDHGTAYDIAGQGIASADSLVEALRMAAVLSPTAHAAS</sequence>
<dbReference type="GO" id="GO:0051287">
    <property type="term" value="F:NAD binding"/>
    <property type="evidence" value="ECO:0007669"/>
    <property type="project" value="InterPro"/>
</dbReference>
<evidence type="ECO:0000256" key="1">
    <source>
        <dbReference type="ARBA" id="ARBA00022723"/>
    </source>
</evidence>
<dbReference type="STRING" id="1266370.NITGR_100047"/>
<keyword evidence="5" id="KW-1185">Reference proteome</keyword>
<dbReference type="NCBIfam" id="TIGR00557">
    <property type="entry name" value="pdxA"/>
    <property type="match status" value="1"/>
</dbReference>
<proteinExistence type="predicted"/>
<dbReference type="GO" id="GO:0046872">
    <property type="term" value="F:metal ion binding"/>
    <property type="evidence" value="ECO:0007669"/>
    <property type="project" value="UniProtKB-KW"/>
</dbReference>
<dbReference type="InterPro" id="IPR005255">
    <property type="entry name" value="PdxA_fam"/>
</dbReference>
<gene>
    <name evidence="4" type="primary">pdxA</name>
    <name evidence="4" type="ORF">NITGR_100047</name>
</gene>
<dbReference type="EMBL" id="CAQJ01000002">
    <property type="protein sequence ID" value="CCQ89242.1"/>
    <property type="molecule type" value="Genomic_DNA"/>
</dbReference>
<dbReference type="SUPFAM" id="SSF53659">
    <property type="entry name" value="Isocitrate/Isopropylmalate dehydrogenase-like"/>
    <property type="match status" value="1"/>
</dbReference>
<dbReference type="PANTHER" id="PTHR30004">
    <property type="entry name" value="4-HYDROXYTHREONINE-4-PHOSPHATE DEHYDROGENASE"/>
    <property type="match status" value="1"/>
</dbReference>
<dbReference type="Proteomes" id="UP000011704">
    <property type="component" value="Unassembled WGS sequence"/>
</dbReference>
<evidence type="ECO:0000313" key="5">
    <source>
        <dbReference type="Proteomes" id="UP000011704"/>
    </source>
</evidence>
<dbReference type="Pfam" id="PF04166">
    <property type="entry name" value="PdxA"/>
    <property type="match status" value="1"/>
</dbReference>
<reference evidence="4 5" key="1">
    <citation type="journal article" date="2013" name="Front. Microbiol.">
        <title>The genome of Nitrospina gracilis illuminates the metabolism and evolution of the major marine nitrite oxidizer.</title>
        <authorList>
            <person name="Luecker S."/>
            <person name="Nowka B."/>
            <person name="Rattei T."/>
            <person name="Spieck E."/>
            <person name="and Daims H."/>
        </authorList>
    </citation>
    <scope>NUCLEOTIDE SEQUENCE [LARGE SCALE GENOMIC DNA]</scope>
    <source>
        <strain evidence="4 5">3/211</strain>
    </source>
</reference>
<dbReference type="PANTHER" id="PTHR30004:SF6">
    <property type="entry name" value="D-THREONATE 4-PHOSPHATE DEHYDROGENASE"/>
    <property type="match status" value="1"/>
</dbReference>
<evidence type="ECO:0000256" key="2">
    <source>
        <dbReference type="ARBA" id="ARBA00023002"/>
    </source>
</evidence>
<dbReference type="HOGENOM" id="CLU_040168_0_1_0"/>
<comment type="caution">
    <text evidence="4">The sequence shown here is derived from an EMBL/GenBank/DDBJ whole genome shotgun (WGS) entry which is preliminary data.</text>
</comment>
<dbReference type="AlphaFoldDB" id="M1YFM8"/>
<protein>
    <submittedName>
        <fullName evidence="4">4-hydroxythreonine-4-phosphate dehydrogenase</fullName>
        <ecNumber evidence="4">1.1.1.262</ecNumber>
    </submittedName>
</protein>
<accession>M1YFM8</accession>
<name>M1YFM8_NITG3</name>
<organism evidence="4 5">
    <name type="scientific">Nitrospina gracilis (strain 3/211)</name>
    <dbReference type="NCBI Taxonomy" id="1266370"/>
    <lineage>
        <taxon>Bacteria</taxon>
        <taxon>Pseudomonadati</taxon>
        <taxon>Nitrospinota/Tectimicrobiota group</taxon>
        <taxon>Nitrospinota</taxon>
        <taxon>Nitrospinia</taxon>
        <taxon>Nitrospinales</taxon>
        <taxon>Nitrospinaceae</taxon>
        <taxon>Nitrospina</taxon>
    </lineage>
</organism>
<dbReference type="InParanoid" id="M1YFM8"/>
<dbReference type="Gene3D" id="3.40.718.10">
    <property type="entry name" value="Isopropylmalate Dehydrogenase"/>
    <property type="match status" value="1"/>
</dbReference>